<sequence length="99" mass="11765">MLKDYLKTRHLSLDSGKTTLALEPYYWTILEYLADEDGYKHWRDWFYCYVLPDFKGDVSLASHTRLTVTTTLVHDLETMKDKYDPVRKQWNQMQAIGGQ</sequence>
<evidence type="ECO:0000313" key="1">
    <source>
        <dbReference type="EMBL" id="SVC86722.1"/>
    </source>
</evidence>
<reference evidence="1" key="1">
    <citation type="submission" date="2018-05" db="EMBL/GenBank/DDBJ databases">
        <authorList>
            <person name="Lanie J.A."/>
            <person name="Ng W.-L."/>
            <person name="Kazmierczak K.M."/>
            <person name="Andrzejewski T.M."/>
            <person name="Davidsen T.M."/>
            <person name="Wayne K.J."/>
            <person name="Tettelin H."/>
            <person name="Glass J.I."/>
            <person name="Rusch D."/>
            <person name="Podicherti R."/>
            <person name="Tsui H.-C.T."/>
            <person name="Winkler M.E."/>
        </authorList>
    </citation>
    <scope>NUCLEOTIDE SEQUENCE</scope>
</reference>
<accession>A0A382QPM7</accession>
<protein>
    <submittedName>
        <fullName evidence="1">Uncharacterized protein</fullName>
    </submittedName>
</protein>
<dbReference type="EMBL" id="UINC01115584">
    <property type="protein sequence ID" value="SVC86722.1"/>
    <property type="molecule type" value="Genomic_DNA"/>
</dbReference>
<dbReference type="Gene3D" id="1.10.3990.20">
    <property type="entry name" value="protein bp1543"/>
    <property type="match status" value="1"/>
</dbReference>
<name>A0A382QPM7_9ZZZZ</name>
<proteinExistence type="predicted"/>
<dbReference type="InterPro" id="IPR038268">
    <property type="entry name" value="RHH_sf"/>
</dbReference>
<dbReference type="AlphaFoldDB" id="A0A382QPM7"/>
<gene>
    <name evidence="1" type="ORF">METZ01_LOCUS339576</name>
</gene>
<organism evidence="1">
    <name type="scientific">marine metagenome</name>
    <dbReference type="NCBI Taxonomy" id="408172"/>
    <lineage>
        <taxon>unclassified sequences</taxon>
        <taxon>metagenomes</taxon>
        <taxon>ecological metagenomes</taxon>
    </lineage>
</organism>